<reference evidence="1 2" key="1">
    <citation type="journal article" date="2023" name="Microb. Genom.">
        <title>Mesoterricola silvestris gen. nov., sp. nov., Mesoterricola sediminis sp. nov., Geothrix oryzae sp. nov., Geothrix edaphica sp. nov., Geothrix rubra sp. nov., and Geothrix limicola sp. nov., six novel members of Acidobacteriota isolated from soils.</title>
        <authorList>
            <person name="Weisberg A.J."/>
            <person name="Pearce E."/>
            <person name="Kramer C.G."/>
            <person name="Chang J.H."/>
            <person name="Clarke C.R."/>
        </authorList>
    </citation>
    <scope>NUCLEOTIDE SEQUENCE [LARGE SCALE GENOMIC DNA]</scope>
    <source>
        <strain evidence="1 2">ID09-01A</strain>
    </source>
</reference>
<organism evidence="1 2">
    <name type="scientific">Streptomyces europaeiscabiei</name>
    <dbReference type="NCBI Taxonomy" id="146819"/>
    <lineage>
        <taxon>Bacteria</taxon>
        <taxon>Bacillati</taxon>
        <taxon>Actinomycetota</taxon>
        <taxon>Actinomycetes</taxon>
        <taxon>Kitasatosporales</taxon>
        <taxon>Streptomycetaceae</taxon>
        <taxon>Streptomyces</taxon>
    </lineage>
</organism>
<proteinExistence type="predicted"/>
<dbReference type="Proteomes" id="UP001271274">
    <property type="component" value="Unassembled WGS sequence"/>
</dbReference>
<accession>A0ABU4NES8</accession>
<protein>
    <submittedName>
        <fullName evidence="1">Uncharacterized protein</fullName>
    </submittedName>
</protein>
<evidence type="ECO:0000313" key="2">
    <source>
        <dbReference type="Proteomes" id="UP001271274"/>
    </source>
</evidence>
<dbReference type="EMBL" id="JARAYU010000005">
    <property type="protein sequence ID" value="MDX3701628.1"/>
    <property type="molecule type" value="Genomic_DNA"/>
</dbReference>
<sequence>MRHSSAAWPATACGPSIITELRAVSISPAASAISARCWTISPVNRAPSILSSRVAWTSVDTACMKAMYVARRFSMRLPNAPAHVIDMQLRAGLFLRLIQLLALAARRYSRLPGRTPQRQGGAEASANDA</sequence>
<keyword evidence="2" id="KW-1185">Reference proteome</keyword>
<name>A0ABU4NES8_9ACTN</name>
<comment type="caution">
    <text evidence="1">The sequence shown here is derived from an EMBL/GenBank/DDBJ whole genome shotgun (WGS) entry which is preliminary data.</text>
</comment>
<evidence type="ECO:0000313" key="1">
    <source>
        <dbReference type="EMBL" id="MDX3701628.1"/>
    </source>
</evidence>
<dbReference type="RefSeq" id="WP_319062338.1">
    <property type="nucleotide sequence ID" value="NZ_JARAYT010000005.1"/>
</dbReference>
<gene>
    <name evidence="1" type="ORF">PV662_18015</name>
</gene>